<evidence type="ECO:0000313" key="1">
    <source>
        <dbReference type="EMBL" id="KIM61221.1"/>
    </source>
</evidence>
<dbReference type="EMBL" id="KN822054">
    <property type="protein sequence ID" value="KIM61221.1"/>
    <property type="molecule type" value="Genomic_DNA"/>
</dbReference>
<sequence length="62" mass="6741">MRVHNGPAPNATCQIGILSPRAIIATQGYRVLCLLDKEQVRPLLGNGHVHSHSPRVQLSMTS</sequence>
<protein>
    <submittedName>
        <fullName evidence="1">Uncharacterized protein</fullName>
    </submittedName>
</protein>
<accession>A0A0C3DZC9</accession>
<dbReference type="Proteomes" id="UP000053989">
    <property type="component" value="Unassembled WGS sequence"/>
</dbReference>
<evidence type="ECO:0000313" key="2">
    <source>
        <dbReference type="Proteomes" id="UP000053989"/>
    </source>
</evidence>
<dbReference type="AlphaFoldDB" id="A0A0C3DZC9"/>
<keyword evidence="2" id="KW-1185">Reference proteome</keyword>
<proteinExistence type="predicted"/>
<reference evidence="2" key="2">
    <citation type="submission" date="2015-01" db="EMBL/GenBank/DDBJ databases">
        <title>Evolutionary Origins and Diversification of the Mycorrhizal Mutualists.</title>
        <authorList>
            <consortium name="DOE Joint Genome Institute"/>
            <consortium name="Mycorrhizal Genomics Consortium"/>
            <person name="Kohler A."/>
            <person name="Kuo A."/>
            <person name="Nagy L.G."/>
            <person name="Floudas D."/>
            <person name="Copeland A."/>
            <person name="Barry K.W."/>
            <person name="Cichocki N."/>
            <person name="Veneault-Fourrey C."/>
            <person name="LaButti K."/>
            <person name="Lindquist E.A."/>
            <person name="Lipzen A."/>
            <person name="Lundell T."/>
            <person name="Morin E."/>
            <person name="Murat C."/>
            <person name="Riley R."/>
            <person name="Ohm R."/>
            <person name="Sun H."/>
            <person name="Tunlid A."/>
            <person name="Henrissat B."/>
            <person name="Grigoriev I.V."/>
            <person name="Hibbett D.S."/>
            <person name="Martin F."/>
        </authorList>
    </citation>
    <scope>NUCLEOTIDE SEQUENCE [LARGE SCALE GENOMIC DNA]</scope>
    <source>
        <strain evidence="2">Foug A</strain>
    </source>
</reference>
<organism evidence="1 2">
    <name type="scientific">Scleroderma citrinum Foug A</name>
    <dbReference type="NCBI Taxonomy" id="1036808"/>
    <lineage>
        <taxon>Eukaryota</taxon>
        <taxon>Fungi</taxon>
        <taxon>Dikarya</taxon>
        <taxon>Basidiomycota</taxon>
        <taxon>Agaricomycotina</taxon>
        <taxon>Agaricomycetes</taxon>
        <taxon>Agaricomycetidae</taxon>
        <taxon>Boletales</taxon>
        <taxon>Sclerodermatineae</taxon>
        <taxon>Sclerodermataceae</taxon>
        <taxon>Scleroderma</taxon>
    </lineage>
</organism>
<gene>
    <name evidence="1" type="ORF">SCLCIDRAFT_1216115</name>
</gene>
<reference evidence="1 2" key="1">
    <citation type="submission" date="2014-04" db="EMBL/GenBank/DDBJ databases">
        <authorList>
            <consortium name="DOE Joint Genome Institute"/>
            <person name="Kuo A."/>
            <person name="Kohler A."/>
            <person name="Nagy L.G."/>
            <person name="Floudas D."/>
            <person name="Copeland A."/>
            <person name="Barry K.W."/>
            <person name="Cichocki N."/>
            <person name="Veneault-Fourrey C."/>
            <person name="LaButti K."/>
            <person name="Lindquist E.A."/>
            <person name="Lipzen A."/>
            <person name="Lundell T."/>
            <person name="Morin E."/>
            <person name="Murat C."/>
            <person name="Sun H."/>
            <person name="Tunlid A."/>
            <person name="Henrissat B."/>
            <person name="Grigoriev I.V."/>
            <person name="Hibbett D.S."/>
            <person name="Martin F."/>
            <person name="Nordberg H.P."/>
            <person name="Cantor M.N."/>
            <person name="Hua S.X."/>
        </authorList>
    </citation>
    <scope>NUCLEOTIDE SEQUENCE [LARGE SCALE GENOMIC DNA]</scope>
    <source>
        <strain evidence="1 2">Foug A</strain>
    </source>
</reference>
<dbReference type="InParanoid" id="A0A0C3DZC9"/>
<name>A0A0C3DZC9_9AGAM</name>
<dbReference type="HOGENOM" id="CLU_2905495_0_0_1"/>